<dbReference type="InterPro" id="IPR001296">
    <property type="entry name" value="Glyco_trans_1"/>
</dbReference>
<dbReference type="PANTHER" id="PTHR12526:SF510">
    <property type="entry name" value="D-INOSITOL 3-PHOSPHATE GLYCOSYLTRANSFERASE"/>
    <property type="match status" value="1"/>
</dbReference>
<reference evidence="4" key="1">
    <citation type="journal article" date="2020" name="mSystems">
        <title>Genome- and Community-Level Interaction Insights into Carbon Utilization and Element Cycling Functions of Hydrothermarchaeota in Hydrothermal Sediment.</title>
        <authorList>
            <person name="Zhou Z."/>
            <person name="Liu Y."/>
            <person name="Xu W."/>
            <person name="Pan J."/>
            <person name="Luo Z.H."/>
            <person name="Li M."/>
        </authorList>
    </citation>
    <scope>NUCLEOTIDE SEQUENCE [LARGE SCALE GENOMIC DNA]</scope>
    <source>
        <strain evidence="4">SpSt-767</strain>
    </source>
</reference>
<organism evidence="4">
    <name type="scientific">Desulfobacca acetoxidans</name>
    <dbReference type="NCBI Taxonomy" id="60893"/>
    <lineage>
        <taxon>Bacteria</taxon>
        <taxon>Pseudomonadati</taxon>
        <taxon>Thermodesulfobacteriota</taxon>
        <taxon>Desulfobaccia</taxon>
        <taxon>Desulfobaccales</taxon>
        <taxon>Desulfobaccaceae</taxon>
        <taxon>Desulfobacca</taxon>
    </lineage>
</organism>
<keyword evidence="1" id="KW-0328">Glycosyltransferase</keyword>
<evidence type="ECO:0000313" key="4">
    <source>
        <dbReference type="EMBL" id="HHS28728.1"/>
    </source>
</evidence>
<sequence>MNSPRIAYMLLWFPEPTQTFILDEVNTMAGLGLDITVHTLYGPRPASRIAGMAQVKTPVHHLGVASARKVFQSVAHLREDWGPEAPKFLRRVLVRRWRSLETAGEALWAALAGVYLAKRLRTDGINHIHAPWADGPATAAWVASHLTGIPFSFTGHAHDLYPPDGALREKLAAASLVRTISHTNRRYLAALAPAAASKIVHITYGAPLTAEPRPPRKVAPPYQLLALGRLVEKKGFPVLLAACRYLAEWGVDFRLTLAGDGPQRRHLADLVQEYALGDRVVFLGHVPHNRVPELFRQADQFIMPCIVARHGDRDGLPNVILEALAFQVPVVATDVNGVNEAIIPGETGWLVPQQEPRLLAQAMWEALSDPQEARRRARNGRELVRREFDSTINYGRLKTCLEQAAGPPNKGRSN</sequence>
<evidence type="ECO:0000256" key="1">
    <source>
        <dbReference type="ARBA" id="ARBA00022676"/>
    </source>
</evidence>
<dbReference type="Pfam" id="PF00534">
    <property type="entry name" value="Glycos_transf_1"/>
    <property type="match status" value="1"/>
</dbReference>
<dbReference type="CDD" id="cd03801">
    <property type="entry name" value="GT4_PimA-like"/>
    <property type="match status" value="1"/>
</dbReference>
<dbReference type="AlphaFoldDB" id="A0A7V6A289"/>
<gene>
    <name evidence="4" type="ORF">ENV52_03385</name>
</gene>
<dbReference type="Gene3D" id="3.40.50.2000">
    <property type="entry name" value="Glycogen Phosphorylase B"/>
    <property type="match status" value="2"/>
</dbReference>
<name>A0A7V6A289_9BACT</name>
<comment type="caution">
    <text evidence="4">The sequence shown here is derived from an EMBL/GenBank/DDBJ whole genome shotgun (WGS) entry which is preliminary data.</text>
</comment>
<evidence type="ECO:0000256" key="2">
    <source>
        <dbReference type="ARBA" id="ARBA00022679"/>
    </source>
</evidence>
<feature type="domain" description="Glycosyl transferase family 1" evidence="3">
    <location>
        <begin position="216"/>
        <end position="382"/>
    </location>
</feature>
<proteinExistence type="predicted"/>
<dbReference type="GO" id="GO:0016757">
    <property type="term" value="F:glycosyltransferase activity"/>
    <property type="evidence" value="ECO:0007669"/>
    <property type="project" value="UniProtKB-KW"/>
</dbReference>
<dbReference type="EMBL" id="DTGR01000049">
    <property type="protein sequence ID" value="HHS28728.1"/>
    <property type="molecule type" value="Genomic_DNA"/>
</dbReference>
<accession>A0A7V6A289</accession>
<dbReference type="PANTHER" id="PTHR12526">
    <property type="entry name" value="GLYCOSYLTRANSFERASE"/>
    <property type="match status" value="1"/>
</dbReference>
<dbReference type="SUPFAM" id="SSF53756">
    <property type="entry name" value="UDP-Glycosyltransferase/glycogen phosphorylase"/>
    <property type="match status" value="1"/>
</dbReference>
<keyword evidence="2 4" id="KW-0808">Transferase</keyword>
<protein>
    <submittedName>
        <fullName evidence="4">Colanic acid biosynthesis glycosyltransferase WcaL</fullName>
    </submittedName>
</protein>
<evidence type="ECO:0000259" key="3">
    <source>
        <dbReference type="Pfam" id="PF00534"/>
    </source>
</evidence>